<protein>
    <submittedName>
        <fullName evidence="2">Uncharacterized protein</fullName>
    </submittedName>
</protein>
<name>J5UL52_9FIRM</name>
<reference evidence="2 3" key="1">
    <citation type="submission" date="2012-07" db="EMBL/GenBank/DDBJ databases">
        <authorList>
            <person name="Durkin A.S."/>
            <person name="McCorrison J."/>
            <person name="Torralba M."/>
            <person name="Gillis M."/>
            <person name="Methe B."/>
            <person name="Sutton G."/>
            <person name="Nelson K.E."/>
        </authorList>
    </citation>
    <scope>NUCLEOTIDE SEQUENCE [LARGE SCALE GENOMIC DNA]</scope>
    <source>
        <strain evidence="2 3">OBRC8</strain>
    </source>
</reference>
<accession>J5UL52</accession>
<sequence>MFISMLVLCNRYLTDIDIKTYYSKRIECVFIPYVVWSTIYMMLDKKYLSLNEFVMCIFTGDSYFHMCYMGMFIRISLYFLFFLILARFIVYASFYYDIFKKKVFNVGLSQFCKCKAFTKQ</sequence>
<evidence type="ECO:0000313" key="3">
    <source>
        <dbReference type="Proteomes" id="UP000005244"/>
    </source>
</evidence>
<dbReference type="EMBL" id="ALNK01000015">
    <property type="protein sequence ID" value="EJU23379.1"/>
    <property type="molecule type" value="Genomic_DNA"/>
</dbReference>
<keyword evidence="1" id="KW-0472">Membrane</keyword>
<gene>
    <name evidence="2" type="ORF">HMPREF1143_2033</name>
</gene>
<organism evidence="2 3">
    <name type="scientific">Peptoanaerobacter stomatis</name>
    <dbReference type="NCBI Taxonomy" id="796937"/>
    <lineage>
        <taxon>Bacteria</taxon>
        <taxon>Bacillati</taxon>
        <taxon>Bacillota</taxon>
        <taxon>Clostridia</taxon>
        <taxon>Peptostreptococcales</taxon>
        <taxon>Filifactoraceae</taxon>
        <taxon>Peptoanaerobacter</taxon>
    </lineage>
</organism>
<dbReference type="AlphaFoldDB" id="J5UL52"/>
<evidence type="ECO:0000256" key="1">
    <source>
        <dbReference type="SAM" id="Phobius"/>
    </source>
</evidence>
<keyword evidence="1" id="KW-0812">Transmembrane</keyword>
<feature type="transmembrane region" description="Helical" evidence="1">
    <location>
        <begin position="26"/>
        <end position="43"/>
    </location>
</feature>
<keyword evidence="3" id="KW-1185">Reference proteome</keyword>
<proteinExistence type="predicted"/>
<comment type="caution">
    <text evidence="2">The sequence shown here is derived from an EMBL/GenBank/DDBJ whole genome shotgun (WGS) entry which is preliminary data.</text>
</comment>
<feature type="transmembrane region" description="Helical" evidence="1">
    <location>
        <begin position="63"/>
        <end position="92"/>
    </location>
</feature>
<evidence type="ECO:0000313" key="2">
    <source>
        <dbReference type="EMBL" id="EJU23379.1"/>
    </source>
</evidence>
<keyword evidence="1" id="KW-1133">Transmembrane helix</keyword>
<dbReference type="Proteomes" id="UP000005244">
    <property type="component" value="Unassembled WGS sequence"/>
</dbReference>